<reference evidence="3" key="1">
    <citation type="submission" date="2010-08" db="EMBL/GenBank/DDBJ databases">
        <authorList>
            <consortium name="Caenorhabditis japonica Sequencing Consortium"/>
            <person name="Wilson R.K."/>
        </authorList>
    </citation>
    <scope>NUCLEOTIDE SEQUENCE [LARGE SCALE GENOMIC DNA]</scope>
    <source>
        <strain evidence="3">DF5081</strain>
    </source>
</reference>
<proteinExistence type="predicted"/>
<reference evidence="2" key="2">
    <citation type="submission" date="2022-06" db="UniProtKB">
        <authorList>
            <consortium name="EnsemblMetazoa"/>
        </authorList>
    </citation>
    <scope>IDENTIFICATION</scope>
    <source>
        <strain evidence="2">DF5081</strain>
    </source>
</reference>
<feature type="region of interest" description="Disordered" evidence="1">
    <location>
        <begin position="1"/>
        <end position="36"/>
    </location>
</feature>
<name>A0A2Q4TDQ2_CAEJA</name>
<protein>
    <submittedName>
        <fullName evidence="2">Uncharacterized protein</fullName>
    </submittedName>
</protein>
<sequence length="36" mass="3939">MNVDVVNGKRTASACGRRSDRNGDEERVGIATIDEF</sequence>
<dbReference type="EnsemblMetazoa" id="CJA40964.1">
    <property type="protein sequence ID" value="CJA40964.1"/>
    <property type="gene ID" value="WBGene00216812"/>
</dbReference>
<evidence type="ECO:0000313" key="3">
    <source>
        <dbReference type="Proteomes" id="UP000005237"/>
    </source>
</evidence>
<accession>A0A2Q4TDQ2</accession>
<evidence type="ECO:0000313" key="2">
    <source>
        <dbReference type="EnsemblMetazoa" id="CJA40260.1"/>
    </source>
</evidence>
<keyword evidence="3" id="KW-1185">Reference proteome</keyword>
<feature type="compositionally biased region" description="Basic and acidic residues" evidence="1">
    <location>
        <begin position="17"/>
        <end position="28"/>
    </location>
</feature>
<organism evidence="2 3">
    <name type="scientific">Caenorhabditis japonica</name>
    <dbReference type="NCBI Taxonomy" id="281687"/>
    <lineage>
        <taxon>Eukaryota</taxon>
        <taxon>Metazoa</taxon>
        <taxon>Ecdysozoa</taxon>
        <taxon>Nematoda</taxon>
        <taxon>Chromadorea</taxon>
        <taxon>Rhabditida</taxon>
        <taxon>Rhabditina</taxon>
        <taxon>Rhabditomorpha</taxon>
        <taxon>Rhabditoidea</taxon>
        <taxon>Rhabditidae</taxon>
        <taxon>Peloderinae</taxon>
        <taxon>Caenorhabditis</taxon>
    </lineage>
</organism>
<dbReference type="EnsemblMetazoa" id="CJA40260.1">
    <property type="protein sequence ID" value="CJA40260.1"/>
    <property type="gene ID" value="WBGene00216108"/>
</dbReference>
<evidence type="ECO:0000256" key="1">
    <source>
        <dbReference type="SAM" id="MobiDB-lite"/>
    </source>
</evidence>
<dbReference type="Proteomes" id="UP000005237">
    <property type="component" value="Unassembled WGS sequence"/>
</dbReference>